<comment type="similarity">
    <text evidence="2 7">Belongs to the UDP-glucose/GDP-mannose dehydrogenase family.</text>
</comment>
<dbReference type="Pfam" id="PF03721">
    <property type="entry name" value="UDPG_MGDP_dh_N"/>
    <property type="match status" value="1"/>
</dbReference>
<feature type="domain" description="UDP-glucose/GDP-mannose dehydrogenase C-terminal" evidence="11">
    <location>
        <begin position="313"/>
        <end position="415"/>
    </location>
</feature>
<dbReference type="Gene3D" id="1.20.5.100">
    <property type="entry name" value="Cytochrome c1, transmembrane anchor, C-terminal"/>
    <property type="match status" value="1"/>
</dbReference>
<dbReference type="SUPFAM" id="SSF51735">
    <property type="entry name" value="NAD(P)-binding Rossmann-fold domains"/>
    <property type="match status" value="1"/>
</dbReference>
<feature type="binding site" evidence="10">
    <location>
        <position position="121"/>
    </location>
    <ligand>
        <name>NAD(+)</name>
        <dbReference type="ChEBI" id="CHEBI:57540"/>
    </ligand>
</feature>
<keyword evidence="5 7" id="KW-0520">NAD</keyword>
<feature type="binding site" evidence="9">
    <location>
        <begin position="152"/>
        <end position="155"/>
    </location>
    <ligand>
        <name>substrate</name>
    </ligand>
</feature>
<sequence>MEITVVGTGYVGLVTGVCFAEVGYNVTCFDIDEQKISTLSTGICPIYEPGLEEMLKKNLDEGRLHFTSDSKAACTKAEFIFIAVGTPEDEDGSANLDYLEAAVADIGANLTKDAVVVIKSTVPVGTNERIGQMLQDIIPGNIHVKVVSNPEFLREGSGILDTFHADRIVIGTDDLEAGREVAQLFEPFGRPIIQTDIRSAELIKYASNAFLATKISFINEVANLCEYTGANIEDVAKGMGMDERIGSQFLKAGIGYGGSCFPKDTKALEKLTEYYNYDFKILRSVIEVNSRQKQQLFLKAKKMLGSLRGKRVAVLGLAFKPHTDDIREAPAIELITQLIEEQADISVYDPAAVGKVEELFGSRLYYADTVDLAIKGADVVFIMTEWPQITQYDLGRYPLLMREPLIFDGRNCYGLVEAELAGITYISIGRKAINVNRNLENSKTPALETELEETRIESAILHKVKLS</sequence>
<keyword evidence="4 7" id="KW-0560">Oxidoreductase</keyword>
<dbReference type="Gene3D" id="3.40.50.720">
    <property type="entry name" value="NAD(P)-binding Rossmann-like Domain"/>
    <property type="match status" value="2"/>
</dbReference>
<dbReference type="InterPro" id="IPR014026">
    <property type="entry name" value="UDP-Glc/GDP-Man_DH_dimer"/>
</dbReference>
<evidence type="ECO:0000313" key="12">
    <source>
        <dbReference type="EMBL" id="GAM14562.1"/>
    </source>
</evidence>
<dbReference type="PANTHER" id="PTHR43750">
    <property type="entry name" value="UDP-GLUCOSE 6-DEHYDROGENASE TUAD"/>
    <property type="match status" value="1"/>
</dbReference>
<dbReference type="PIRSF" id="PIRSF000124">
    <property type="entry name" value="UDPglc_GDPman_dh"/>
    <property type="match status" value="1"/>
</dbReference>
<dbReference type="GO" id="GO:0051287">
    <property type="term" value="F:NAD binding"/>
    <property type="evidence" value="ECO:0007669"/>
    <property type="project" value="InterPro"/>
</dbReference>
<dbReference type="NCBIfam" id="TIGR03026">
    <property type="entry name" value="NDP-sugDHase"/>
    <property type="match status" value="1"/>
</dbReference>
<feature type="binding site" evidence="10">
    <location>
        <position position="30"/>
    </location>
    <ligand>
        <name>NAD(+)</name>
        <dbReference type="ChEBI" id="CHEBI:57540"/>
    </ligand>
</feature>
<dbReference type="SUPFAM" id="SSF48179">
    <property type="entry name" value="6-phosphogluconate dehydrogenase C-terminal domain-like"/>
    <property type="match status" value="1"/>
</dbReference>
<dbReference type="AlphaFoldDB" id="A0A0A8X690"/>
<organism evidence="12 13">
    <name type="scientific">Mesobacillus selenatarsenatis (strain DSM 18680 / JCM 14380 / FERM P-15431 / SF-1)</name>
    <dbReference type="NCBI Taxonomy" id="1321606"/>
    <lineage>
        <taxon>Bacteria</taxon>
        <taxon>Bacillati</taxon>
        <taxon>Bacillota</taxon>
        <taxon>Bacilli</taxon>
        <taxon>Bacillales</taxon>
        <taxon>Bacillaceae</taxon>
        <taxon>Mesobacillus</taxon>
    </lineage>
</organism>
<dbReference type="GO" id="GO:0006065">
    <property type="term" value="P:UDP-glucuronate biosynthetic process"/>
    <property type="evidence" value="ECO:0007669"/>
    <property type="project" value="UniProtKB-UniPathway"/>
</dbReference>
<feature type="binding site" evidence="9">
    <location>
        <begin position="249"/>
        <end position="253"/>
    </location>
    <ligand>
        <name>substrate</name>
    </ligand>
</feature>
<dbReference type="InterPro" id="IPR008927">
    <property type="entry name" value="6-PGluconate_DH-like_C_sf"/>
</dbReference>
<evidence type="ECO:0000256" key="1">
    <source>
        <dbReference type="ARBA" id="ARBA00004701"/>
    </source>
</evidence>
<dbReference type="InterPro" id="IPR036291">
    <property type="entry name" value="NAD(P)-bd_dom_sf"/>
</dbReference>
<feature type="active site" description="Nucleophile" evidence="8">
    <location>
        <position position="260"/>
    </location>
</feature>
<dbReference type="GO" id="GO:0000271">
    <property type="term" value="P:polysaccharide biosynthetic process"/>
    <property type="evidence" value="ECO:0007669"/>
    <property type="project" value="InterPro"/>
</dbReference>
<accession>A0A0A8X690</accession>
<feature type="binding site" evidence="9">
    <location>
        <position position="257"/>
    </location>
    <ligand>
        <name>substrate</name>
    </ligand>
</feature>
<dbReference type="EMBL" id="BASE01000060">
    <property type="protein sequence ID" value="GAM14562.1"/>
    <property type="molecule type" value="Genomic_DNA"/>
</dbReference>
<dbReference type="OrthoDB" id="9803238at2"/>
<feature type="binding site" evidence="10">
    <location>
        <position position="155"/>
    </location>
    <ligand>
        <name>NAD(+)</name>
        <dbReference type="ChEBI" id="CHEBI:57540"/>
    </ligand>
</feature>
<evidence type="ECO:0000256" key="2">
    <source>
        <dbReference type="ARBA" id="ARBA00006601"/>
    </source>
</evidence>
<dbReference type="SMART" id="SM00984">
    <property type="entry name" value="UDPG_MGDP_dh_C"/>
    <property type="match status" value="1"/>
</dbReference>
<keyword evidence="13" id="KW-1185">Reference proteome</keyword>
<gene>
    <name evidence="12" type="ORF">SAMD00020551_2713</name>
</gene>
<comment type="pathway">
    <text evidence="1">Nucleotide-sugar biosynthesis; UDP-alpha-D-glucuronate biosynthesis; UDP-alpha-D-glucuronate from UDP-alpha-D-glucose: step 1/1.</text>
</comment>
<evidence type="ECO:0000256" key="9">
    <source>
        <dbReference type="PIRSR" id="PIRSR500134-2"/>
    </source>
</evidence>
<name>A0A0A8X690_MESS1</name>
<evidence type="ECO:0000313" key="13">
    <source>
        <dbReference type="Proteomes" id="UP000031014"/>
    </source>
</evidence>
<dbReference type="GO" id="GO:0003979">
    <property type="term" value="F:UDP-glucose 6-dehydrogenase activity"/>
    <property type="evidence" value="ECO:0007669"/>
    <property type="project" value="UniProtKB-EC"/>
</dbReference>
<reference evidence="12 13" key="1">
    <citation type="submission" date="2013-06" db="EMBL/GenBank/DDBJ databases">
        <title>Whole genome shotgun sequence of Bacillus selenatarsenatis SF-1.</title>
        <authorList>
            <person name="Kuroda M."/>
            <person name="Sei K."/>
            <person name="Yamashita M."/>
            <person name="Ike M."/>
        </authorList>
    </citation>
    <scope>NUCLEOTIDE SEQUENCE [LARGE SCALE GENOMIC DNA]</scope>
    <source>
        <strain evidence="12 13">SF-1</strain>
    </source>
</reference>
<feature type="binding site" evidence="10">
    <location>
        <position position="35"/>
    </location>
    <ligand>
        <name>NAD(+)</name>
        <dbReference type="ChEBI" id="CHEBI:57540"/>
    </ligand>
</feature>
<dbReference type="UniPathway" id="UPA00038">
    <property type="reaction ID" value="UER00491"/>
</dbReference>
<feature type="binding site" evidence="9">
    <location>
        <position position="204"/>
    </location>
    <ligand>
        <name>substrate</name>
    </ligand>
</feature>
<dbReference type="STRING" id="1321606.SAMD00020551_2713"/>
<dbReference type="Pfam" id="PF00984">
    <property type="entry name" value="UDPG_MGDP_dh"/>
    <property type="match status" value="1"/>
</dbReference>
<evidence type="ECO:0000256" key="8">
    <source>
        <dbReference type="PIRSR" id="PIRSR500134-1"/>
    </source>
</evidence>
<proteinExistence type="inferred from homology"/>
<dbReference type="InterPro" id="IPR001732">
    <property type="entry name" value="UDP-Glc/GDP-Man_DH_N"/>
</dbReference>
<dbReference type="InterPro" id="IPR014027">
    <property type="entry name" value="UDP-Glc/GDP-Man_DH_C"/>
</dbReference>
<comment type="catalytic activity">
    <reaction evidence="6 7">
        <text>UDP-alpha-D-glucose + 2 NAD(+) + H2O = UDP-alpha-D-glucuronate + 2 NADH + 3 H(+)</text>
        <dbReference type="Rhea" id="RHEA:23596"/>
        <dbReference type="ChEBI" id="CHEBI:15377"/>
        <dbReference type="ChEBI" id="CHEBI:15378"/>
        <dbReference type="ChEBI" id="CHEBI:57540"/>
        <dbReference type="ChEBI" id="CHEBI:57945"/>
        <dbReference type="ChEBI" id="CHEBI:58052"/>
        <dbReference type="ChEBI" id="CHEBI:58885"/>
        <dbReference type="EC" id="1.1.1.22"/>
    </reaction>
</comment>
<dbReference type="PIRSF" id="PIRSF500134">
    <property type="entry name" value="UDPglc_DH_bac"/>
    <property type="match status" value="1"/>
</dbReference>
<evidence type="ECO:0000256" key="3">
    <source>
        <dbReference type="ARBA" id="ARBA00012954"/>
    </source>
</evidence>
<evidence type="ECO:0000259" key="11">
    <source>
        <dbReference type="SMART" id="SM00984"/>
    </source>
</evidence>
<dbReference type="Proteomes" id="UP000031014">
    <property type="component" value="Unassembled WGS sequence"/>
</dbReference>
<dbReference type="Pfam" id="PF03720">
    <property type="entry name" value="UDPG_MGDP_dh_C"/>
    <property type="match status" value="1"/>
</dbReference>
<dbReference type="InterPro" id="IPR036220">
    <property type="entry name" value="UDP-Glc/GDP-Man_DH_C_sf"/>
</dbReference>
<dbReference type="InterPro" id="IPR028357">
    <property type="entry name" value="UDPglc_DH_bac"/>
</dbReference>
<feature type="binding site" evidence="10">
    <location>
        <position position="327"/>
    </location>
    <ligand>
        <name>NAD(+)</name>
        <dbReference type="ChEBI" id="CHEBI:57540"/>
    </ligand>
</feature>
<comment type="caution">
    <text evidence="12">The sequence shown here is derived from an EMBL/GenBank/DDBJ whole genome shotgun (WGS) entry which is preliminary data.</text>
</comment>
<feature type="binding site" evidence="10">
    <location>
        <position position="86"/>
    </location>
    <ligand>
        <name>NAD(+)</name>
        <dbReference type="ChEBI" id="CHEBI:57540"/>
    </ligand>
</feature>
<evidence type="ECO:0000256" key="4">
    <source>
        <dbReference type="ARBA" id="ARBA00023002"/>
    </source>
</evidence>
<dbReference type="SUPFAM" id="SSF52413">
    <property type="entry name" value="UDP-glucose/GDP-mannose dehydrogenase C-terminal domain"/>
    <property type="match status" value="1"/>
</dbReference>
<protein>
    <recommendedName>
        <fullName evidence="3 7">UDP-glucose 6-dehydrogenase</fullName>
        <ecNumber evidence="3 7">1.1.1.22</ecNumber>
    </recommendedName>
</protein>
<dbReference type="InterPro" id="IPR017476">
    <property type="entry name" value="UDP-Glc/GDP-Man"/>
</dbReference>
<dbReference type="RefSeq" id="WP_084135466.1">
    <property type="nucleotide sequence ID" value="NZ_BASE01000060.1"/>
</dbReference>
<evidence type="ECO:0000256" key="6">
    <source>
        <dbReference type="ARBA" id="ARBA00047473"/>
    </source>
</evidence>
<evidence type="ECO:0000256" key="10">
    <source>
        <dbReference type="PIRSR" id="PIRSR500134-3"/>
    </source>
</evidence>
<feature type="binding site" evidence="9">
    <location>
        <position position="320"/>
    </location>
    <ligand>
        <name>substrate</name>
    </ligand>
</feature>
<dbReference type="EC" id="1.1.1.22" evidence="3 7"/>
<evidence type="ECO:0000256" key="5">
    <source>
        <dbReference type="ARBA" id="ARBA00023027"/>
    </source>
</evidence>
<feature type="binding site" evidence="10">
    <location>
        <position position="263"/>
    </location>
    <ligand>
        <name>NAD(+)</name>
        <dbReference type="ChEBI" id="CHEBI:57540"/>
    </ligand>
</feature>
<dbReference type="PANTHER" id="PTHR43750:SF4">
    <property type="entry name" value="UDP-GLUCOSE 6-DEHYDROGENASE YWQF"/>
    <property type="match status" value="1"/>
</dbReference>
<evidence type="ECO:0000256" key="7">
    <source>
        <dbReference type="PIRNR" id="PIRNR000124"/>
    </source>
</evidence>